<dbReference type="PIRSF" id="PIRSF004923">
    <property type="entry name" value="RseC"/>
    <property type="match status" value="1"/>
</dbReference>
<dbReference type="PANTHER" id="PTHR35867">
    <property type="entry name" value="PROTEIN RSEC"/>
    <property type="match status" value="1"/>
</dbReference>
<evidence type="ECO:0000313" key="2">
    <source>
        <dbReference type="EMBL" id="MCB5225514.1"/>
    </source>
</evidence>
<evidence type="ECO:0000256" key="1">
    <source>
        <dbReference type="SAM" id="Phobius"/>
    </source>
</evidence>
<dbReference type="EMBL" id="JAEINI020000001">
    <property type="protein sequence ID" value="MCB5225514.1"/>
    <property type="molecule type" value="Genomic_DNA"/>
</dbReference>
<keyword evidence="3" id="KW-1185">Reference proteome</keyword>
<gene>
    <name evidence="2" type="ORF">JAO78_001600</name>
</gene>
<proteinExistence type="predicted"/>
<keyword evidence="1" id="KW-0812">Transmembrane</keyword>
<keyword evidence="1" id="KW-1133">Transmembrane helix</keyword>
<comment type="caution">
    <text evidence="2">The sequence shown here is derived from an EMBL/GenBank/DDBJ whole genome shotgun (WGS) entry which is preliminary data.</text>
</comment>
<feature type="transmembrane region" description="Helical" evidence="1">
    <location>
        <begin position="105"/>
        <end position="122"/>
    </location>
</feature>
<dbReference type="RefSeq" id="WP_226749603.1">
    <property type="nucleotide sequence ID" value="NZ_JAEINI020000001.1"/>
</dbReference>
<keyword evidence="1" id="KW-0472">Membrane</keyword>
<dbReference type="InterPro" id="IPR026268">
    <property type="entry name" value="RseC"/>
</dbReference>
<evidence type="ECO:0000313" key="3">
    <source>
        <dbReference type="Proteomes" id="UP000633814"/>
    </source>
</evidence>
<accession>A0ABS8BZL8</accession>
<sequence>MVEEIATVLAIESDGVWLNTTPAGTCHSCHVSTDCGTGIVAQTFTPRQNRFFVKTPLQLLPGEQVTIGVAEQGLVLAALAVYLLPLVLMLVVVVTMQSLWQPAEGWLMLGALIGGASGFALARRYNQSLQSQQEQVIILNVLPSIKLNPAATDA</sequence>
<dbReference type="Proteomes" id="UP000633814">
    <property type="component" value="Unassembled WGS sequence"/>
</dbReference>
<organism evidence="2 3">
    <name type="scientific">Alishewanella maricola</name>
    <dbReference type="NCBI Taxonomy" id="2795740"/>
    <lineage>
        <taxon>Bacteria</taxon>
        <taxon>Pseudomonadati</taxon>
        <taxon>Pseudomonadota</taxon>
        <taxon>Gammaproteobacteria</taxon>
        <taxon>Alteromonadales</taxon>
        <taxon>Alteromonadaceae</taxon>
        <taxon>Alishewanella</taxon>
    </lineage>
</organism>
<feature type="transmembrane region" description="Helical" evidence="1">
    <location>
        <begin position="74"/>
        <end position="99"/>
    </location>
</feature>
<dbReference type="InterPro" id="IPR007359">
    <property type="entry name" value="SigmaE_reg_RseC_MucC"/>
</dbReference>
<dbReference type="Pfam" id="PF04246">
    <property type="entry name" value="RseC_MucC"/>
    <property type="match status" value="1"/>
</dbReference>
<dbReference type="PANTHER" id="PTHR35867:SF1">
    <property type="entry name" value="PROTEIN RSEC"/>
    <property type="match status" value="1"/>
</dbReference>
<protein>
    <submittedName>
        <fullName evidence="2">SoxR reducing system RseC family protein</fullName>
    </submittedName>
</protein>
<reference evidence="2 3" key="1">
    <citation type="submission" date="2021-10" db="EMBL/GenBank/DDBJ databases">
        <title>Alishewanella koreense sp. nov. isolated from seawater of southwestern coast in South Korea and the proposal for the reclassification of Rheinheimera perlucida and Rheinheimera tuosuensis as Arsukibacterium perlucida and Arsukibacterium tuosuensis.</title>
        <authorList>
            <person name="Kim K.H."/>
            <person name="Ruan W."/>
            <person name="Kim K.R."/>
            <person name="Baek J.H."/>
            <person name="Jeon C.O."/>
        </authorList>
    </citation>
    <scope>NUCLEOTIDE SEQUENCE [LARGE SCALE GENOMIC DNA]</scope>
    <source>
        <strain evidence="2 3">16-MA</strain>
    </source>
</reference>
<name>A0ABS8BZL8_9ALTE</name>